<dbReference type="GO" id="GO:0008483">
    <property type="term" value="F:transaminase activity"/>
    <property type="evidence" value="ECO:0007669"/>
    <property type="project" value="TreeGrafter"/>
</dbReference>
<evidence type="ECO:0008006" key="2">
    <source>
        <dbReference type="Google" id="ProtNLM"/>
    </source>
</evidence>
<name>A0A382GYU1_9ZZZZ</name>
<dbReference type="PANTHER" id="PTHR30244:SF30">
    <property type="entry name" value="BLR5990 PROTEIN"/>
    <property type="match status" value="1"/>
</dbReference>
<gene>
    <name evidence="1" type="ORF">METZ01_LOCUS233054</name>
</gene>
<evidence type="ECO:0000313" key="1">
    <source>
        <dbReference type="EMBL" id="SVB80200.1"/>
    </source>
</evidence>
<dbReference type="InterPro" id="IPR015421">
    <property type="entry name" value="PyrdxlP-dep_Trfase_major"/>
</dbReference>
<sequence>MFFSRFVSLVREIFSTDEFIPLHAPQFKGREKEMVLQTLESTFVSSIGEFVDEFETRLADYTGAKFAIATSSGTAALHVALHLADVQRGDEVITAPLTFVATCNAIRYCGAEPVFVDVEWQTLGLCPESLASFLETHAEVRDDGLCWNRISGRIIRACVPVHNLGHPARIHEIAAICAKYKIHLIEDSAESLGSLVGGVHTGRTGCMGTLSFNGNKIITTGGGGALITDDEALAGKAKHLTTTAKQSHPWLFLHDEVGFNYRLPNINAALGCGQLEQLHEYVDAKRALALRYQEWIDPLEDVAFFSEPIGTRSNYWLNALLLENRDVRDEFLQYTNDAGVMTRPMWTPMHTLPMYQNCQRDD</sequence>
<dbReference type="NCBIfam" id="TIGR04181">
    <property type="entry name" value="NHT_00031"/>
    <property type="match status" value="1"/>
</dbReference>
<dbReference type="Gene3D" id="3.40.640.10">
    <property type="entry name" value="Type I PLP-dependent aspartate aminotransferase-like (Major domain)"/>
    <property type="match status" value="1"/>
</dbReference>
<dbReference type="Gene3D" id="3.90.1150.10">
    <property type="entry name" value="Aspartate Aminotransferase, domain 1"/>
    <property type="match status" value="1"/>
</dbReference>
<protein>
    <recommendedName>
        <fullName evidence="2">Aminotransferase DegT</fullName>
    </recommendedName>
</protein>
<dbReference type="EMBL" id="UINC01058207">
    <property type="protein sequence ID" value="SVB80200.1"/>
    <property type="molecule type" value="Genomic_DNA"/>
</dbReference>
<dbReference type="InterPro" id="IPR015424">
    <property type="entry name" value="PyrdxlP-dep_Trfase"/>
</dbReference>
<dbReference type="InterPro" id="IPR000653">
    <property type="entry name" value="DegT/StrS_aminotransferase"/>
</dbReference>
<dbReference type="PANTHER" id="PTHR30244">
    <property type="entry name" value="TRANSAMINASE"/>
    <property type="match status" value="1"/>
</dbReference>
<feature type="non-terminal residue" evidence="1">
    <location>
        <position position="362"/>
    </location>
</feature>
<dbReference type="GO" id="GO:0000271">
    <property type="term" value="P:polysaccharide biosynthetic process"/>
    <property type="evidence" value="ECO:0007669"/>
    <property type="project" value="TreeGrafter"/>
</dbReference>
<organism evidence="1">
    <name type="scientific">marine metagenome</name>
    <dbReference type="NCBI Taxonomy" id="408172"/>
    <lineage>
        <taxon>unclassified sequences</taxon>
        <taxon>metagenomes</taxon>
        <taxon>ecological metagenomes</taxon>
    </lineage>
</organism>
<dbReference type="InterPro" id="IPR026385">
    <property type="entry name" value="LegC-like"/>
</dbReference>
<proteinExistence type="predicted"/>
<accession>A0A382GYU1</accession>
<dbReference type="GO" id="GO:0030170">
    <property type="term" value="F:pyridoxal phosphate binding"/>
    <property type="evidence" value="ECO:0007669"/>
    <property type="project" value="TreeGrafter"/>
</dbReference>
<dbReference type="InterPro" id="IPR015422">
    <property type="entry name" value="PyrdxlP-dep_Trfase_small"/>
</dbReference>
<dbReference type="Pfam" id="PF01041">
    <property type="entry name" value="DegT_DnrJ_EryC1"/>
    <property type="match status" value="1"/>
</dbReference>
<reference evidence="1" key="1">
    <citation type="submission" date="2018-05" db="EMBL/GenBank/DDBJ databases">
        <authorList>
            <person name="Lanie J.A."/>
            <person name="Ng W.-L."/>
            <person name="Kazmierczak K.M."/>
            <person name="Andrzejewski T.M."/>
            <person name="Davidsen T.M."/>
            <person name="Wayne K.J."/>
            <person name="Tettelin H."/>
            <person name="Glass J.I."/>
            <person name="Rusch D."/>
            <person name="Podicherti R."/>
            <person name="Tsui H.-C.T."/>
            <person name="Winkler M.E."/>
        </authorList>
    </citation>
    <scope>NUCLEOTIDE SEQUENCE</scope>
</reference>
<dbReference type="SUPFAM" id="SSF53383">
    <property type="entry name" value="PLP-dependent transferases"/>
    <property type="match status" value="1"/>
</dbReference>
<dbReference type="CDD" id="cd00616">
    <property type="entry name" value="AHBA_syn"/>
    <property type="match status" value="1"/>
</dbReference>
<dbReference type="PIRSF" id="PIRSF000390">
    <property type="entry name" value="PLP_StrS"/>
    <property type="match status" value="1"/>
</dbReference>
<dbReference type="AlphaFoldDB" id="A0A382GYU1"/>